<dbReference type="EMBL" id="JRVC01000005">
    <property type="protein sequence ID" value="KHS48196.1"/>
    <property type="molecule type" value="Genomic_DNA"/>
</dbReference>
<sequence length="212" mass="22505">MKLLQSLFSRQDGVSTIEFALVVPVFMILGMYGAEIAWLNAASMEASQVALALADNASRLGQTDNSGVTPTITSNDVHSVLTGALEEGSNIDLAENGRVILSSLEVHPLTGKHYVHWQKCMGKGRQTSAHGKPDLTGSALSSIASGISLGGRKITSSSKGAVMVAEVWYEYKGLFGTMFVKPITIHEQAAIIVRDDRNVGPGLSGTNDKIEC</sequence>
<comment type="caution">
    <text evidence="2">The sequence shown here is derived from an EMBL/GenBank/DDBJ whole genome shotgun (WGS) entry which is preliminary data.</text>
</comment>
<keyword evidence="3" id="KW-1185">Reference proteome</keyword>
<accession>A0A0B8ZPT5</accession>
<dbReference type="AlphaFoldDB" id="A0A0B8ZPT5"/>
<evidence type="ECO:0000256" key="1">
    <source>
        <dbReference type="SAM" id="Phobius"/>
    </source>
</evidence>
<keyword evidence="1" id="KW-0812">Transmembrane</keyword>
<gene>
    <name evidence="2" type="ORF">NJ75_01385</name>
</gene>
<proteinExistence type="predicted"/>
<feature type="transmembrane region" description="Helical" evidence="1">
    <location>
        <begin position="20"/>
        <end position="39"/>
    </location>
</feature>
<organism evidence="2 3">
    <name type="scientific">Novosphingobium subterraneum</name>
    <dbReference type="NCBI Taxonomy" id="48936"/>
    <lineage>
        <taxon>Bacteria</taxon>
        <taxon>Pseudomonadati</taxon>
        <taxon>Pseudomonadota</taxon>
        <taxon>Alphaproteobacteria</taxon>
        <taxon>Sphingomonadales</taxon>
        <taxon>Sphingomonadaceae</taxon>
        <taxon>Novosphingobium</taxon>
    </lineage>
</organism>
<dbReference type="Proteomes" id="UP000031338">
    <property type="component" value="Unassembled WGS sequence"/>
</dbReference>
<dbReference type="STRING" id="48936.NJ75_01385"/>
<dbReference type="RefSeq" id="WP_052242140.1">
    <property type="nucleotide sequence ID" value="NZ_JRVC01000005.1"/>
</dbReference>
<keyword evidence="1" id="KW-0472">Membrane</keyword>
<evidence type="ECO:0000313" key="3">
    <source>
        <dbReference type="Proteomes" id="UP000031338"/>
    </source>
</evidence>
<name>A0A0B8ZPT5_9SPHN</name>
<evidence type="ECO:0000313" key="2">
    <source>
        <dbReference type="EMBL" id="KHS48196.1"/>
    </source>
</evidence>
<reference evidence="2 3" key="1">
    <citation type="submission" date="2014-10" db="EMBL/GenBank/DDBJ databases">
        <title>Draft genome sequence of Novosphingobium subterraneum DSM 12447.</title>
        <authorList>
            <person name="Gan H.M."/>
            <person name="Gan H.Y."/>
            <person name="Savka M.A."/>
        </authorList>
    </citation>
    <scope>NUCLEOTIDE SEQUENCE [LARGE SCALE GENOMIC DNA]</scope>
    <source>
        <strain evidence="2 3">DSM 12447</strain>
    </source>
</reference>
<dbReference type="PATRIC" id="fig|48936.3.peg.1387"/>
<keyword evidence="1" id="KW-1133">Transmembrane helix</keyword>
<protein>
    <submittedName>
        <fullName evidence="2">TadE-like protein</fullName>
    </submittedName>
</protein>